<dbReference type="FunFam" id="3.20.20.70:FF:000010">
    <property type="entry name" value="2-isopropylmalate synthase"/>
    <property type="match status" value="1"/>
</dbReference>
<dbReference type="InterPro" id="IPR000891">
    <property type="entry name" value="PYR_CT"/>
</dbReference>
<dbReference type="EMBL" id="UOGE01000118">
    <property type="protein sequence ID" value="VAX26178.1"/>
    <property type="molecule type" value="Genomic_DNA"/>
</dbReference>
<dbReference type="GO" id="GO:0003852">
    <property type="term" value="F:2-isopropylmalate synthase activity"/>
    <property type="evidence" value="ECO:0007669"/>
    <property type="project" value="UniProtKB-EC"/>
</dbReference>
<dbReference type="PROSITE" id="PS00815">
    <property type="entry name" value="AIPM_HOMOCIT_SYNTH_1"/>
    <property type="match status" value="1"/>
</dbReference>
<gene>
    <name evidence="10" type="ORF">MNBD_NITROSPINAE02-1353</name>
</gene>
<dbReference type="EC" id="2.3.3.13" evidence="3"/>
<dbReference type="Gene3D" id="1.10.238.260">
    <property type="match status" value="1"/>
</dbReference>
<dbReference type="Pfam" id="PF08502">
    <property type="entry name" value="LeuA_dimer"/>
    <property type="match status" value="1"/>
</dbReference>
<protein>
    <recommendedName>
        <fullName evidence="3">2-isopropylmalate synthase</fullName>
        <ecNumber evidence="3">2.3.3.13</ecNumber>
    </recommendedName>
</protein>
<keyword evidence="10" id="KW-0012">Acyltransferase</keyword>
<reference evidence="10" key="1">
    <citation type="submission" date="2018-06" db="EMBL/GenBank/DDBJ databases">
        <authorList>
            <person name="Zhirakovskaya E."/>
        </authorList>
    </citation>
    <scope>NUCLEOTIDE SEQUENCE</scope>
</reference>
<dbReference type="FunFam" id="1.10.238.260:FF:000001">
    <property type="entry name" value="2-isopropylmalate synthase"/>
    <property type="match status" value="1"/>
</dbReference>
<dbReference type="CDD" id="cd07940">
    <property type="entry name" value="DRE_TIM_IPMS"/>
    <property type="match status" value="1"/>
</dbReference>
<dbReference type="InterPro" id="IPR054691">
    <property type="entry name" value="LeuA/HCS_post-cat"/>
</dbReference>
<evidence type="ECO:0000256" key="3">
    <source>
        <dbReference type="ARBA" id="ARBA00012973"/>
    </source>
</evidence>
<dbReference type="InterPro" id="IPR036230">
    <property type="entry name" value="LeuA_allosteric_dom_sf"/>
</dbReference>
<dbReference type="InterPro" id="IPR050073">
    <property type="entry name" value="2-IPM_HCS-like"/>
</dbReference>
<organism evidence="10">
    <name type="scientific">hydrothermal vent metagenome</name>
    <dbReference type="NCBI Taxonomy" id="652676"/>
    <lineage>
        <taxon>unclassified sequences</taxon>
        <taxon>metagenomes</taxon>
        <taxon>ecological metagenomes</taxon>
    </lineage>
</organism>
<dbReference type="SUPFAM" id="SSF51569">
    <property type="entry name" value="Aldolase"/>
    <property type="match status" value="1"/>
</dbReference>
<dbReference type="SMART" id="SM00917">
    <property type="entry name" value="LeuA_dimer"/>
    <property type="match status" value="1"/>
</dbReference>
<dbReference type="PROSITE" id="PS50991">
    <property type="entry name" value="PYR_CT"/>
    <property type="match status" value="1"/>
</dbReference>
<evidence type="ECO:0000259" key="9">
    <source>
        <dbReference type="PROSITE" id="PS50991"/>
    </source>
</evidence>
<evidence type="ECO:0000256" key="4">
    <source>
        <dbReference type="ARBA" id="ARBA00022430"/>
    </source>
</evidence>
<dbReference type="UniPathway" id="UPA00048">
    <property type="reaction ID" value="UER00070"/>
</dbReference>
<evidence type="ECO:0000256" key="7">
    <source>
        <dbReference type="ARBA" id="ARBA00022723"/>
    </source>
</evidence>
<comment type="pathway">
    <text evidence="1">Amino-acid biosynthesis; L-leucine biosynthesis; L-leucine from 3-methyl-2-oxobutanoate: step 1/4.</text>
</comment>
<dbReference type="Gene3D" id="3.30.160.270">
    <property type="match status" value="1"/>
</dbReference>
<dbReference type="SUPFAM" id="SSF110921">
    <property type="entry name" value="2-isopropylmalate synthase LeuA, allosteric (dimerisation) domain"/>
    <property type="match status" value="1"/>
</dbReference>
<dbReference type="InterPro" id="IPR013785">
    <property type="entry name" value="Aldolase_TIM"/>
</dbReference>
<dbReference type="InterPro" id="IPR002034">
    <property type="entry name" value="AIPM/Hcit_synth_CS"/>
</dbReference>
<dbReference type="Pfam" id="PF00682">
    <property type="entry name" value="HMGL-like"/>
    <property type="match status" value="1"/>
</dbReference>
<evidence type="ECO:0000256" key="1">
    <source>
        <dbReference type="ARBA" id="ARBA00004689"/>
    </source>
</evidence>
<dbReference type="PANTHER" id="PTHR10277:SF9">
    <property type="entry name" value="2-ISOPROPYLMALATE SYNTHASE 1, CHLOROPLASTIC-RELATED"/>
    <property type="match status" value="1"/>
</dbReference>
<evidence type="ECO:0000313" key="10">
    <source>
        <dbReference type="EMBL" id="VAX26178.1"/>
    </source>
</evidence>
<name>A0A3B1CQA0_9ZZZZ</name>
<comment type="similarity">
    <text evidence="2">Belongs to the alpha-IPM synthase/homocitrate synthase family. LeuA type 1 subfamily.</text>
</comment>
<dbReference type="Pfam" id="PF22617">
    <property type="entry name" value="HCS_D2"/>
    <property type="match status" value="1"/>
</dbReference>
<keyword evidence="7" id="KW-0479">Metal-binding</keyword>
<keyword evidence="6 10" id="KW-0808">Transferase</keyword>
<dbReference type="NCBIfam" id="TIGR00973">
    <property type="entry name" value="leuA_bact"/>
    <property type="match status" value="1"/>
</dbReference>
<dbReference type="Gene3D" id="3.20.20.70">
    <property type="entry name" value="Aldolase class I"/>
    <property type="match status" value="1"/>
</dbReference>
<keyword evidence="5" id="KW-0028">Amino-acid biosynthesis</keyword>
<dbReference type="HAMAP" id="MF_01025">
    <property type="entry name" value="LeuA_type1"/>
    <property type="match status" value="1"/>
</dbReference>
<proteinExistence type="inferred from homology"/>
<accession>A0A3B1CQA0</accession>
<dbReference type="InterPro" id="IPR013709">
    <property type="entry name" value="2-isopropylmalate_synth_dimer"/>
</dbReference>
<dbReference type="FunFam" id="3.30.160.270:FF:000003">
    <property type="entry name" value="2-isopropylmalate synthase"/>
    <property type="match status" value="1"/>
</dbReference>
<keyword evidence="8" id="KW-0100">Branched-chain amino acid biosynthesis</keyword>
<dbReference type="GO" id="GO:0046872">
    <property type="term" value="F:metal ion binding"/>
    <property type="evidence" value="ECO:0007669"/>
    <property type="project" value="UniProtKB-KW"/>
</dbReference>
<dbReference type="NCBIfam" id="NF002087">
    <property type="entry name" value="PRK00915.1-4"/>
    <property type="match status" value="1"/>
</dbReference>
<evidence type="ECO:0000256" key="5">
    <source>
        <dbReference type="ARBA" id="ARBA00022605"/>
    </source>
</evidence>
<dbReference type="NCBIfam" id="NF002086">
    <property type="entry name" value="PRK00915.1-3"/>
    <property type="match status" value="1"/>
</dbReference>
<evidence type="ECO:0000256" key="2">
    <source>
        <dbReference type="ARBA" id="ARBA00009396"/>
    </source>
</evidence>
<dbReference type="AlphaFoldDB" id="A0A3B1CQA0"/>
<keyword evidence="4" id="KW-0432">Leucine biosynthesis</keyword>
<evidence type="ECO:0000256" key="6">
    <source>
        <dbReference type="ARBA" id="ARBA00022679"/>
    </source>
</evidence>
<evidence type="ECO:0000256" key="8">
    <source>
        <dbReference type="ARBA" id="ARBA00023304"/>
    </source>
</evidence>
<dbReference type="InterPro" id="IPR005671">
    <property type="entry name" value="LeuA_bact_synth"/>
</dbReference>
<dbReference type="PROSITE" id="PS00816">
    <property type="entry name" value="AIPM_HOMOCIT_SYNTH_2"/>
    <property type="match status" value="1"/>
</dbReference>
<feature type="domain" description="Pyruvate carboxyltransferase" evidence="9">
    <location>
        <begin position="8"/>
        <end position="270"/>
    </location>
</feature>
<sequence length="506" mass="54903">MTDKKDKVVIFDTTLRDGEQSPGFSMNIDEKLIFAAQLAKLKVDVIEAGFPKSSQGDFESVRRIAKTIKGPVICGLARALKGDIDVCAEALKPAGKKRIHTFIGASEQHLKYQMRKSKKEALKMAIEAVKRARGFVKDVEFSAMDASRTDRQFLYDILEGAIENGATTVNIPDTVGYAIPEEFGELIAEIRENVPNIDKAVISVHCHNDLGMAVANSLAAVRAGARQIECAVNGIGERAGNASLEEVVMAIRTRKDFMKVGTGINTKQIYKTSRLLISITGAPIQANKAIVGENAFAHESGIHQDGVLKKRDTFEIMTPASIGLSKNKMVLGKHSGRHAFRKRLETLGYKLKQDAIDKAFVTFKDLADKKKEIFDEDLEAIVGEEMAETGEPVFHLEHVHTSSGTGAVPTATIKIRKGKECFTESATGDGPVDAAFKAAERITGINGKLLSYNIRSVSLGKDAVGEATLRIQIGQETYVGKGASTDIIEASAKAWLNAINKKASEK</sequence>
<dbReference type="PANTHER" id="PTHR10277">
    <property type="entry name" value="HOMOCITRATE SYNTHASE-RELATED"/>
    <property type="match status" value="1"/>
</dbReference>
<dbReference type="GO" id="GO:0009098">
    <property type="term" value="P:L-leucine biosynthetic process"/>
    <property type="evidence" value="ECO:0007669"/>
    <property type="project" value="UniProtKB-UniPathway"/>
</dbReference>